<dbReference type="CDD" id="cd07557">
    <property type="entry name" value="trimeric_dUTPase"/>
    <property type="match status" value="1"/>
</dbReference>
<keyword evidence="2" id="KW-0546">Nucleotide metabolism</keyword>
<dbReference type="EMBL" id="ASTJ01000022">
    <property type="protein sequence ID" value="EPC03205.1"/>
    <property type="molecule type" value="Genomic_DNA"/>
</dbReference>
<dbReference type="InterPro" id="IPR033704">
    <property type="entry name" value="dUTPase_trimeric"/>
</dbReference>
<evidence type="ECO:0000256" key="2">
    <source>
        <dbReference type="ARBA" id="ARBA00023080"/>
    </source>
</evidence>
<dbReference type="Pfam" id="PF22769">
    <property type="entry name" value="DCD"/>
    <property type="match status" value="1"/>
</dbReference>
<dbReference type="PANTHER" id="PTHR42680">
    <property type="entry name" value="DCTP DEAMINASE"/>
    <property type="match status" value="1"/>
</dbReference>
<dbReference type="SUPFAM" id="SSF51283">
    <property type="entry name" value="dUTPase-like"/>
    <property type="match status" value="1"/>
</dbReference>
<keyword evidence="5" id="KW-1185">Reference proteome</keyword>
<proteinExistence type="predicted"/>
<dbReference type="RefSeq" id="WP_016416129.1">
    <property type="nucleotide sequence ID" value="NZ_AUAB01000050.1"/>
</dbReference>
<dbReference type="PATRIC" id="fig|1121939.11.peg.1630"/>
<keyword evidence="1" id="KW-0378">Hydrolase</keyword>
<evidence type="ECO:0008006" key="6">
    <source>
        <dbReference type="Google" id="ProtNLM"/>
    </source>
</evidence>
<dbReference type="STRING" id="1121939.L861_23130"/>
<evidence type="ECO:0000256" key="1">
    <source>
        <dbReference type="ARBA" id="ARBA00022801"/>
    </source>
</evidence>
<evidence type="ECO:0000313" key="5">
    <source>
        <dbReference type="Proteomes" id="UP000014463"/>
    </source>
</evidence>
<dbReference type="SUPFAM" id="SSF52540">
    <property type="entry name" value="P-loop containing nucleoside triphosphate hydrolases"/>
    <property type="match status" value="1"/>
</dbReference>
<accession>S2KMQ6</accession>
<dbReference type="GO" id="GO:0008829">
    <property type="term" value="F:dCTP deaminase activity"/>
    <property type="evidence" value="ECO:0007669"/>
    <property type="project" value="InterPro"/>
</dbReference>
<dbReference type="AlphaFoldDB" id="S2KMQ6"/>
<name>S2KMQ6_LITA3</name>
<comment type="caution">
    <text evidence="4">The sequence shown here is derived from an EMBL/GenBank/DDBJ whole genome shotgun (WGS) entry which is preliminary data.</text>
</comment>
<dbReference type="InterPro" id="IPR011962">
    <property type="entry name" value="dCTP_deaminase"/>
</dbReference>
<evidence type="ECO:0000313" key="4">
    <source>
        <dbReference type="EMBL" id="EPC03205.1"/>
    </source>
</evidence>
<gene>
    <name evidence="4" type="ORF">L861_23130</name>
</gene>
<dbReference type="Gene3D" id="2.70.40.10">
    <property type="match status" value="1"/>
</dbReference>
<dbReference type="OrthoDB" id="7067369at2"/>
<dbReference type="PANTHER" id="PTHR42680:SF3">
    <property type="entry name" value="DCTP DEAMINASE"/>
    <property type="match status" value="1"/>
</dbReference>
<organism evidence="4 5">
    <name type="scientific">Litchfieldella anticariensis (strain DSM 16096 / CECT 5854 / CIP 108499 / LMG 22089 / FP35)</name>
    <name type="common">Halomonas anticariensis</name>
    <dbReference type="NCBI Taxonomy" id="1121939"/>
    <lineage>
        <taxon>Bacteria</taxon>
        <taxon>Pseudomonadati</taxon>
        <taxon>Pseudomonadota</taxon>
        <taxon>Gammaproteobacteria</taxon>
        <taxon>Oceanospirillales</taxon>
        <taxon>Halomonadaceae</taxon>
        <taxon>Litchfieldella</taxon>
    </lineage>
</organism>
<dbReference type="Gene3D" id="3.40.50.300">
    <property type="entry name" value="P-loop containing nucleotide triphosphate hydrolases"/>
    <property type="match status" value="1"/>
</dbReference>
<feature type="region of interest" description="Disordered" evidence="3">
    <location>
        <begin position="424"/>
        <end position="449"/>
    </location>
</feature>
<protein>
    <recommendedName>
        <fullName evidence="6">Guanylate kinase-like domain-containing protein</fullName>
    </recommendedName>
</protein>
<dbReference type="InterPro" id="IPR027417">
    <property type="entry name" value="P-loop_NTPase"/>
</dbReference>
<dbReference type="InterPro" id="IPR036157">
    <property type="entry name" value="dUTPase-like_sf"/>
</dbReference>
<dbReference type="GO" id="GO:0006229">
    <property type="term" value="P:dUTP biosynthetic process"/>
    <property type="evidence" value="ECO:0007669"/>
    <property type="project" value="InterPro"/>
</dbReference>
<reference evidence="4 5" key="1">
    <citation type="journal article" date="2013" name="Genome Announc.">
        <title>Draft genome sequence of the moderately halophilic gammaproteobacterium Halomonas anticariensis FP35.</title>
        <authorList>
            <person name="Tahrioui A."/>
            <person name="Quesada E."/>
            <person name="Llamas I."/>
        </authorList>
    </citation>
    <scope>NUCLEOTIDE SEQUENCE [LARGE SCALE GENOMIC DNA]</scope>
    <source>
        <strain evidence="5">DSM 16096 / CECT 5854 / LMG 22089 / FP35</strain>
    </source>
</reference>
<evidence type="ECO:0000256" key="3">
    <source>
        <dbReference type="SAM" id="MobiDB-lite"/>
    </source>
</evidence>
<dbReference type="Proteomes" id="UP000014463">
    <property type="component" value="Unassembled WGS sequence"/>
</dbReference>
<sequence>MPIFIFIVGVRGAGKTTLIESIKENSQEIRILRPTTTRSRRNPQDAEYDFVDSMDDEENYLWVINVGREKYGVHKREVNGLNESDLCICPFDPGSYHVLKDFRGKNPGRVVTVGLDTIDNIDKQKERVSFNNHRVMGAGDFIAQLDIVKRCDVVLSGEVQSVFSGVVAIIDCLIGKGGVLIRRQIEPLLKCNSLLKGSTSSSSIASYDLRLGDDVWCQGKYISLSKNEPTLKIPPYSYAIVSAMEQANLPSFVSARFDLKNSLFFNGVILSNGPQVDPGYRGALFCMLYNGSDQPVGVTRGKHFSTIEFHTTCGLSDGYDGKYQNKTSLSDFIPESAAVSEGGRILERTQEKIGDVKKEWGRYKNGMAVLVPIFFTALFFFVQHVTDSVREASSIVEKRSENLDKRLERLIRLEVMLDEENVAREKSMPEEIGEDEMRSVDEISQMQDD</sequence>
<feature type="compositionally biased region" description="Basic and acidic residues" evidence="3">
    <location>
        <begin position="424"/>
        <end position="441"/>
    </location>
</feature>
<dbReference type="eggNOG" id="COG0717">
    <property type="taxonomic scope" value="Bacteria"/>
</dbReference>